<reference evidence="1 2" key="1">
    <citation type="submission" date="2016-04" db="EMBL/GenBank/DDBJ databases">
        <title>Genome analyses suggest a sexual origin of heterokaryosis in a supposedly ancient asexual fungus.</title>
        <authorList>
            <person name="Ropars J."/>
            <person name="Sedzielewska K."/>
            <person name="Noel J."/>
            <person name="Charron P."/>
            <person name="Farinelli L."/>
            <person name="Marton T."/>
            <person name="Kruger M."/>
            <person name="Pelin A."/>
            <person name="Brachmann A."/>
            <person name="Corradi N."/>
        </authorList>
    </citation>
    <scope>NUCLEOTIDE SEQUENCE [LARGE SCALE GENOMIC DNA]</scope>
    <source>
        <strain evidence="1 2">A5</strain>
    </source>
</reference>
<organism evidence="1 2">
    <name type="scientific">Rhizophagus irregularis</name>
    <dbReference type="NCBI Taxonomy" id="588596"/>
    <lineage>
        <taxon>Eukaryota</taxon>
        <taxon>Fungi</taxon>
        <taxon>Fungi incertae sedis</taxon>
        <taxon>Mucoromycota</taxon>
        <taxon>Glomeromycotina</taxon>
        <taxon>Glomeromycetes</taxon>
        <taxon>Glomerales</taxon>
        <taxon>Glomeraceae</taxon>
        <taxon>Rhizophagus</taxon>
    </lineage>
</organism>
<dbReference type="EMBL" id="LLXJ01001996">
    <property type="protein sequence ID" value="PKC00027.1"/>
    <property type="molecule type" value="Genomic_DNA"/>
</dbReference>
<protein>
    <submittedName>
        <fullName evidence="1">Uncharacterized protein</fullName>
    </submittedName>
</protein>
<dbReference type="Proteomes" id="UP000232722">
    <property type="component" value="Unassembled WGS sequence"/>
</dbReference>
<comment type="caution">
    <text evidence="1">The sequence shown here is derived from an EMBL/GenBank/DDBJ whole genome shotgun (WGS) entry which is preliminary data.</text>
</comment>
<proteinExistence type="predicted"/>
<evidence type="ECO:0000313" key="2">
    <source>
        <dbReference type="Proteomes" id="UP000232722"/>
    </source>
</evidence>
<dbReference type="AlphaFoldDB" id="A0A2N0NZP4"/>
<sequence length="52" mass="6319">MPRQKSQRNEDFEFEVLHNAIDHLYLVLCKTDASSRYSFNINKKEFMWLVLL</sequence>
<reference evidence="1 2" key="2">
    <citation type="submission" date="2017-09" db="EMBL/GenBank/DDBJ databases">
        <title>Extensive intraspecific genome diversity in a model arbuscular mycorrhizal fungus.</title>
        <authorList>
            <person name="Chen E.C."/>
            <person name="Morin E."/>
            <person name="Beaudet D."/>
            <person name="Noel J."/>
            <person name="Ndikumana S."/>
            <person name="Charron P."/>
            <person name="St-Onge C."/>
            <person name="Giorgi J."/>
            <person name="Grigoriev I.V."/>
            <person name="Roux C."/>
            <person name="Martin F.M."/>
            <person name="Corradi N."/>
        </authorList>
    </citation>
    <scope>NUCLEOTIDE SEQUENCE [LARGE SCALE GENOMIC DNA]</scope>
    <source>
        <strain evidence="1 2">A5</strain>
    </source>
</reference>
<gene>
    <name evidence="1" type="ORF">RhiirA5_428808</name>
</gene>
<evidence type="ECO:0000313" key="1">
    <source>
        <dbReference type="EMBL" id="PKC00027.1"/>
    </source>
</evidence>
<accession>A0A2N0NZP4</accession>
<name>A0A2N0NZP4_9GLOM</name>